<feature type="transmembrane region" description="Helical" evidence="10">
    <location>
        <begin position="356"/>
        <end position="373"/>
    </location>
</feature>
<feature type="transmembrane region" description="Helical" evidence="10">
    <location>
        <begin position="96"/>
        <end position="121"/>
    </location>
</feature>
<keyword evidence="2" id="KW-0813">Transport</keyword>
<evidence type="ECO:0000256" key="4">
    <source>
        <dbReference type="ARBA" id="ARBA00022475"/>
    </source>
</evidence>
<reference evidence="11 12" key="1">
    <citation type="submission" date="2016-10" db="EMBL/GenBank/DDBJ databases">
        <authorList>
            <person name="de Groot N.N."/>
        </authorList>
    </citation>
    <scope>NUCLEOTIDE SEQUENCE [LARGE SCALE GENOMIC DNA]</scope>
    <source>
        <strain evidence="11 12">DSM 25294</strain>
    </source>
</reference>
<feature type="transmembrane region" description="Helical" evidence="10">
    <location>
        <begin position="394"/>
        <end position="412"/>
    </location>
</feature>
<dbReference type="Proteomes" id="UP000199382">
    <property type="component" value="Unassembled WGS sequence"/>
</dbReference>
<dbReference type="CDD" id="cd13131">
    <property type="entry name" value="MATE_NorM_like"/>
    <property type="match status" value="1"/>
</dbReference>
<accession>A0A1G8ZLG9</accession>
<proteinExistence type="predicted"/>
<keyword evidence="12" id="KW-1185">Reference proteome</keyword>
<evidence type="ECO:0000256" key="6">
    <source>
        <dbReference type="ARBA" id="ARBA00022989"/>
    </source>
</evidence>
<dbReference type="GO" id="GO:0015297">
    <property type="term" value="F:antiporter activity"/>
    <property type="evidence" value="ECO:0007669"/>
    <property type="project" value="UniProtKB-KW"/>
</dbReference>
<name>A0A1G8ZLG9_9RHOB</name>
<dbReference type="PIRSF" id="PIRSF006603">
    <property type="entry name" value="DinF"/>
    <property type="match status" value="1"/>
</dbReference>
<keyword evidence="7" id="KW-0406">Ion transport</keyword>
<feature type="transmembrane region" description="Helical" evidence="10">
    <location>
        <begin position="317"/>
        <end position="336"/>
    </location>
</feature>
<dbReference type="Pfam" id="PF01554">
    <property type="entry name" value="MatE"/>
    <property type="match status" value="2"/>
</dbReference>
<keyword evidence="8 10" id="KW-0472">Membrane</keyword>
<keyword evidence="4" id="KW-1003">Cell membrane</keyword>
<keyword evidence="5 10" id="KW-0812">Transmembrane</keyword>
<evidence type="ECO:0000256" key="1">
    <source>
        <dbReference type="ARBA" id="ARBA00004429"/>
    </source>
</evidence>
<keyword evidence="6 10" id="KW-1133">Transmembrane helix</keyword>
<organism evidence="11 12">
    <name type="scientific">Aliiruegeria lutimaris</name>
    <dbReference type="NCBI Taxonomy" id="571298"/>
    <lineage>
        <taxon>Bacteria</taxon>
        <taxon>Pseudomonadati</taxon>
        <taxon>Pseudomonadota</taxon>
        <taxon>Alphaproteobacteria</taxon>
        <taxon>Rhodobacterales</taxon>
        <taxon>Roseobacteraceae</taxon>
        <taxon>Aliiruegeria</taxon>
    </lineage>
</organism>
<dbReference type="InterPro" id="IPR002528">
    <property type="entry name" value="MATE_fam"/>
</dbReference>
<dbReference type="GO" id="GO:0042910">
    <property type="term" value="F:xenobiotic transmembrane transporter activity"/>
    <property type="evidence" value="ECO:0007669"/>
    <property type="project" value="InterPro"/>
</dbReference>
<sequence>MSTVMTSFGHARALLTLGVPLIGGHLAQFAIQATDTIMLGWYDVEALAAVVLAGSLFFTIFIMGSGFAFAVMPMVAAASENDDGDRQIRRVTRMGIWISLLYVLLALPPLLLAEPILLAIGQEPKLAADAGKYLEIAGWGVLPALGVMVLKSYLAALERAHVVLWVTLAAAVVNAGVNYLLIFGSFGFPELGIRGAAIASLTVHVISFVGLVIYAIRSFPQHALFQRFWRPDWSAFAQVFRLGWPIGLTNLSEVGLFVFSALMVGWLGTIPLAAHGIAMQCASATFLVHLGLSNAVTIRAGKALGRRDFDHLRRGGLVAVGLSMIFACATVAAFLAWPEQLLSLFIDPDDPRKPEILVLGTGLMLMAALFQLADGAQVMAHGLLRGIQDARVPMIISAASYWPIGLGVGYFFGFHTEFGAMGIWTGLVIGLIVAGILLMYRFWARSLPALAARG</sequence>
<dbReference type="NCBIfam" id="TIGR00797">
    <property type="entry name" value="matE"/>
    <property type="match status" value="1"/>
</dbReference>
<dbReference type="InterPro" id="IPR048279">
    <property type="entry name" value="MdtK-like"/>
</dbReference>
<evidence type="ECO:0000256" key="7">
    <source>
        <dbReference type="ARBA" id="ARBA00023065"/>
    </source>
</evidence>
<evidence type="ECO:0000256" key="10">
    <source>
        <dbReference type="SAM" id="Phobius"/>
    </source>
</evidence>
<feature type="transmembrane region" description="Helical" evidence="10">
    <location>
        <begin position="49"/>
        <end position="75"/>
    </location>
</feature>
<dbReference type="InterPro" id="IPR050222">
    <property type="entry name" value="MATE_MdtK"/>
</dbReference>
<evidence type="ECO:0000256" key="2">
    <source>
        <dbReference type="ARBA" id="ARBA00022448"/>
    </source>
</evidence>
<evidence type="ECO:0000256" key="9">
    <source>
        <dbReference type="ARBA" id="ARBA00031636"/>
    </source>
</evidence>
<gene>
    <name evidence="11" type="ORF">SAMN04488026_103253</name>
</gene>
<dbReference type="GO" id="GO:0006811">
    <property type="term" value="P:monoatomic ion transport"/>
    <property type="evidence" value="ECO:0007669"/>
    <property type="project" value="UniProtKB-KW"/>
</dbReference>
<evidence type="ECO:0000313" key="11">
    <source>
        <dbReference type="EMBL" id="SDK15245.1"/>
    </source>
</evidence>
<feature type="transmembrane region" description="Helical" evidence="10">
    <location>
        <begin position="162"/>
        <end position="184"/>
    </location>
</feature>
<feature type="transmembrane region" description="Helical" evidence="10">
    <location>
        <begin position="418"/>
        <end position="440"/>
    </location>
</feature>
<evidence type="ECO:0000256" key="3">
    <source>
        <dbReference type="ARBA" id="ARBA00022449"/>
    </source>
</evidence>
<evidence type="ECO:0000256" key="5">
    <source>
        <dbReference type="ARBA" id="ARBA00022692"/>
    </source>
</evidence>
<dbReference type="GO" id="GO:0005886">
    <property type="term" value="C:plasma membrane"/>
    <property type="evidence" value="ECO:0007669"/>
    <property type="project" value="UniProtKB-SubCell"/>
</dbReference>
<feature type="transmembrane region" description="Helical" evidence="10">
    <location>
        <begin position="272"/>
        <end position="296"/>
    </location>
</feature>
<dbReference type="PANTHER" id="PTHR43298">
    <property type="entry name" value="MULTIDRUG RESISTANCE PROTEIN NORM-RELATED"/>
    <property type="match status" value="1"/>
</dbReference>
<comment type="subcellular location">
    <subcellularLocation>
        <location evidence="1">Cell inner membrane</location>
        <topology evidence="1">Multi-pass membrane protein</topology>
    </subcellularLocation>
</comment>
<dbReference type="STRING" id="571298.SAMN04488026_103253"/>
<dbReference type="OrthoDB" id="9780160at2"/>
<evidence type="ECO:0000256" key="8">
    <source>
        <dbReference type="ARBA" id="ARBA00023136"/>
    </source>
</evidence>
<feature type="transmembrane region" description="Helical" evidence="10">
    <location>
        <begin position="239"/>
        <end position="266"/>
    </location>
</feature>
<dbReference type="EMBL" id="FNEK01000032">
    <property type="protein sequence ID" value="SDK15245.1"/>
    <property type="molecule type" value="Genomic_DNA"/>
</dbReference>
<feature type="transmembrane region" description="Helical" evidence="10">
    <location>
        <begin position="196"/>
        <end position="219"/>
    </location>
</feature>
<evidence type="ECO:0000313" key="12">
    <source>
        <dbReference type="Proteomes" id="UP000199382"/>
    </source>
</evidence>
<protein>
    <recommendedName>
        <fullName evidence="9">Multidrug-efflux transporter</fullName>
    </recommendedName>
</protein>
<dbReference type="AlphaFoldDB" id="A0A1G8ZLG9"/>
<keyword evidence="3" id="KW-0050">Antiport</keyword>
<feature type="transmembrane region" description="Helical" evidence="10">
    <location>
        <begin position="133"/>
        <end position="150"/>
    </location>
</feature>
<dbReference type="PANTHER" id="PTHR43298:SF2">
    <property type="entry name" value="FMN_FAD EXPORTER YEEO-RELATED"/>
    <property type="match status" value="1"/>
</dbReference>